<comment type="caution">
    <text evidence="3">The sequence shown here is derived from an EMBL/GenBank/DDBJ whole genome shotgun (WGS) entry which is preliminary data.</text>
</comment>
<protein>
    <submittedName>
        <fullName evidence="3">Uncharacterized protein</fullName>
    </submittedName>
</protein>
<feature type="transmembrane region" description="Helical" evidence="2">
    <location>
        <begin position="7"/>
        <end position="27"/>
    </location>
</feature>
<organism evidence="3 4">
    <name type="scientific">Manganibacter manganicus</name>
    <dbReference type="NCBI Taxonomy" id="1873176"/>
    <lineage>
        <taxon>Bacteria</taxon>
        <taxon>Pseudomonadati</taxon>
        <taxon>Pseudomonadota</taxon>
        <taxon>Alphaproteobacteria</taxon>
        <taxon>Hyphomicrobiales</taxon>
        <taxon>Phyllobacteriaceae</taxon>
        <taxon>Manganibacter</taxon>
    </lineage>
</organism>
<feature type="compositionally biased region" description="Polar residues" evidence="1">
    <location>
        <begin position="81"/>
        <end position="94"/>
    </location>
</feature>
<keyword evidence="2" id="KW-1133">Transmembrane helix</keyword>
<dbReference type="AlphaFoldDB" id="A0A1V8RT32"/>
<evidence type="ECO:0000256" key="1">
    <source>
        <dbReference type="SAM" id="MobiDB-lite"/>
    </source>
</evidence>
<keyword evidence="2" id="KW-0472">Membrane</keyword>
<evidence type="ECO:0000313" key="4">
    <source>
        <dbReference type="Proteomes" id="UP000191905"/>
    </source>
</evidence>
<sequence>MSKNLKTTIVGVIIAVVVGLAVNYGLISRQTGDEIKARTDEVLTNEAAQPAPDEPLPQESPEETRQAPGQDAEPAPEQPVPDTSQNPAETLPAN</sequence>
<dbReference type="OrthoDB" id="8455758at2"/>
<keyword evidence="2" id="KW-0812">Transmembrane</keyword>
<dbReference type="RefSeq" id="WP_080919057.1">
    <property type="nucleotide sequence ID" value="NZ_MDET01000009.1"/>
</dbReference>
<evidence type="ECO:0000256" key="2">
    <source>
        <dbReference type="SAM" id="Phobius"/>
    </source>
</evidence>
<feature type="region of interest" description="Disordered" evidence="1">
    <location>
        <begin position="39"/>
        <end position="94"/>
    </location>
</feature>
<dbReference type="EMBL" id="MDET01000009">
    <property type="protein sequence ID" value="OQM76303.1"/>
    <property type="molecule type" value="Genomic_DNA"/>
</dbReference>
<proteinExistence type="predicted"/>
<dbReference type="Proteomes" id="UP000191905">
    <property type="component" value="Unassembled WGS sequence"/>
</dbReference>
<accession>A0A1V8RT32</accession>
<keyword evidence="4" id="KW-1185">Reference proteome</keyword>
<dbReference type="STRING" id="1873176.BFN67_15045"/>
<name>A0A1V8RT32_9HYPH</name>
<evidence type="ECO:0000313" key="3">
    <source>
        <dbReference type="EMBL" id="OQM76303.1"/>
    </source>
</evidence>
<gene>
    <name evidence="3" type="ORF">BFN67_15045</name>
</gene>
<reference evidence="3 4" key="1">
    <citation type="journal article" date="2016" name="Int. J. Syst. Evol. Microbiol.">
        <title>Pseudaminobacter manganicus sp. nov., isolated from sludge of a manganese mine.</title>
        <authorList>
            <person name="Li J."/>
            <person name="Huang J."/>
            <person name="Liao S."/>
            <person name="Wang G."/>
        </authorList>
    </citation>
    <scope>NUCLEOTIDE SEQUENCE [LARGE SCALE GENOMIC DNA]</scope>
    <source>
        <strain evidence="3 4">JH-7</strain>
    </source>
</reference>